<proteinExistence type="predicted"/>
<dbReference type="EMBL" id="HACG01024880">
    <property type="protein sequence ID" value="CEK71745.1"/>
    <property type="molecule type" value="Transcribed_RNA"/>
</dbReference>
<feature type="compositionally biased region" description="Basic and acidic residues" evidence="1">
    <location>
        <begin position="342"/>
        <end position="372"/>
    </location>
</feature>
<evidence type="ECO:0000256" key="1">
    <source>
        <dbReference type="SAM" id="MobiDB-lite"/>
    </source>
</evidence>
<gene>
    <name evidence="2" type="primary">ORF79664</name>
</gene>
<feature type="compositionally biased region" description="Low complexity" evidence="1">
    <location>
        <begin position="19"/>
        <end position="38"/>
    </location>
</feature>
<name>A0A0B6ZVD8_9EUPU</name>
<organism evidence="2">
    <name type="scientific">Arion vulgaris</name>
    <dbReference type="NCBI Taxonomy" id="1028688"/>
    <lineage>
        <taxon>Eukaryota</taxon>
        <taxon>Metazoa</taxon>
        <taxon>Spiralia</taxon>
        <taxon>Lophotrochozoa</taxon>
        <taxon>Mollusca</taxon>
        <taxon>Gastropoda</taxon>
        <taxon>Heterobranchia</taxon>
        <taxon>Euthyneura</taxon>
        <taxon>Panpulmonata</taxon>
        <taxon>Eupulmonata</taxon>
        <taxon>Stylommatophora</taxon>
        <taxon>Helicina</taxon>
        <taxon>Arionoidea</taxon>
        <taxon>Arionidae</taxon>
        <taxon>Arion</taxon>
    </lineage>
</organism>
<accession>A0A0B6ZVD8</accession>
<feature type="region of interest" description="Disordered" evidence="1">
    <location>
        <begin position="1"/>
        <end position="51"/>
    </location>
</feature>
<sequence>MVSFSDQLSLQKAHRQMTRSNSIGGITRRSRRQSSTIQLGKRSSNTDYRQRRRLSSSNVFRTIFKAREFPEFQKQRNFNESYFRTRQMEADFTTVNNVSSLLEKKLTIKPYYSLPSRGTLCDIQDQLLFPQQCFSNSENIDKDIMLSNRRLRSLNFPKENHKLTPVLKANADINDEGAKFVDVHTTGQIKDFVAPEYNSSEAVEINQNEHPEQELLKTLEINKMKQQLNISTEFCDNNNDYCKEINNGQQLMSRGHDMIHDNFDKSCVSLESCMSENDKENFSYDFLCENSNASPCNEMKSLNSEKCGMDKFEYRFSNYPASLTNLYPLNEMYNNDSNQNAERNDDFMSRDKYNDDKTHRNKDNNNSTEEHNIHDPFLVEYLTPDAVQHVQQTSCEKSIWAAEETETTKLKHRNGMDHMSEYLALRRQDTVVLDEEDDNQDNNREHINLFQSLKNILCRKISDDNNPDISIDDEDEIDAEPLYHSNSYKNLLTHPAHFRCAVCGSNLEIPSFQLFDQNLENDDFSCNHHKEGCMPVELYCPVCCCGRNIYHPL</sequence>
<reference evidence="2" key="1">
    <citation type="submission" date="2014-12" db="EMBL/GenBank/DDBJ databases">
        <title>Insight into the proteome of Arion vulgaris.</title>
        <authorList>
            <person name="Aradska J."/>
            <person name="Bulat T."/>
            <person name="Smidak R."/>
            <person name="Sarate P."/>
            <person name="Gangsoo J."/>
            <person name="Sialana F."/>
            <person name="Bilban M."/>
            <person name="Lubec G."/>
        </authorList>
    </citation>
    <scope>NUCLEOTIDE SEQUENCE</scope>
    <source>
        <tissue evidence="2">Skin</tissue>
    </source>
</reference>
<feature type="compositionally biased region" description="Polar residues" evidence="1">
    <location>
        <begin position="1"/>
        <end position="10"/>
    </location>
</feature>
<evidence type="ECO:0000313" key="2">
    <source>
        <dbReference type="EMBL" id="CEK71745.1"/>
    </source>
</evidence>
<feature type="region of interest" description="Disordered" evidence="1">
    <location>
        <begin position="334"/>
        <end position="372"/>
    </location>
</feature>
<protein>
    <submittedName>
        <fullName evidence="2">Uncharacterized protein</fullName>
    </submittedName>
</protein>
<dbReference type="AlphaFoldDB" id="A0A0B6ZVD8"/>